<keyword evidence="1" id="KW-0472">Membrane</keyword>
<comment type="caution">
    <text evidence="2">The sequence shown here is derived from an EMBL/GenBank/DDBJ whole genome shotgun (WGS) entry which is preliminary data.</text>
</comment>
<keyword evidence="3" id="KW-1185">Reference proteome</keyword>
<keyword evidence="1" id="KW-1133">Transmembrane helix</keyword>
<evidence type="ECO:0000256" key="1">
    <source>
        <dbReference type="SAM" id="Phobius"/>
    </source>
</evidence>
<proteinExistence type="predicted"/>
<protein>
    <submittedName>
        <fullName evidence="2">Uncharacterized protein</fullName>
    </submittedName>
</protein>
<evidence type="ECO:0000313" key="2">
    <source>
        <dbReference type="EMBL" id="CAG2216186.1"/>
    </source>
</evidence>
<name>A0A8S3SAN0_MYTED</name>
<dbReference type="AlphaFoldDB" id="A0A8S3SAN0"/>
<accession>A0A8S3SAN0</accession>
<organism evidence="2 3">
    <name type="scientific">Mytilus edulis</name>
    <name type="common">Blue mussel</name>
    <dbReference type="NCBI Taxonomy" id="6550"/>
    <lineage>
        <taxon>Eukaryota</taxon>
        <taxon>Metazoa</taxon>
        <taxon>Spiralia</taxon>
        <taxon>Lophotrochozoa</taxon>
        <taxon>Mollusca</taxon>
        <taxon>Bivalvia</taxon>
        <taxon>Autobranchia</taxon>
        <taxon>Pteriomorphia</taxon>
        <taxon>Mytilida</taxon>
        <taxon>Mytiloidea</taxon>
        <taxon>Mytilidae</taxon>
        <taxon>Mytilinae</taxon>
        <taxon>Mytilus</taxon>
    </lineage>
</organism>
<dbReference type="Proteomes" id="UP000683360">
    <property type="component" value="Unassembled WGS sequence"/>
</dbReference>
<reference evidence="2" key="1">
    <citation type="submission" date="2021-03" db="EMBL/GenBank/DDBJ databases">
        <authorList>
            <person name="Bekaert M."/>
        </authorList>
    </citation>
    <scope>NUCLEOTIDE SEQUENCE</scope>
</reference>
<sequence length="154" mass="18022">MYVTITPLRGDITIDDVLSILEYVVSNIRHSEVALLLMMSLLYWNMCSITSFRGGVTIDDVTLNTGICSKYYVIQRWYYIFERCQSQWWNIVLLLMMYVIPVLCHLVVLLLMMSLSILVHVASITSFRCDITIDDVTLNTGTCSKYIIQRWYYY</sequence>
<feature type="transmembrane region" description="Helical" evidence="1">
    <location>
        <begin position="88"/>
        <end position="111"/>
    </location>
</feature>
<evidence type="ECO:0000313" key="3">
    <source>
        <dbReference type="Proteomes" id="UP000683360"/>
    </source>
</evidence>
<dbReference type="EMBL" id="CAJPWZ010001473">
    <property type="protein sequence ID" value="CAG2216186.1"/>
    <property type="molecule type" value="Genomic_DNA"/>
</dbReference>
<keyword evidence="1" id="KW-0812">Transmembrane</keyword>
<gene>
    <name evidence="2" type="ORF">MEDL_29919</name>
</gene>